<dbReference type="Proteomes" id="UP001162156">
    <property type="component" value="Unassembled WGS sequence"/>
</dbReference>
<organism evidence="1 2">
    <name type="scientific">Rhamnusium bicolor</name>
    <dbReference type="NCBI Taxonomy" id="1586634"/>
    <lineage>
        <taxon>Eukaryota</taxon>
        <taxon>Metazoa</taxon>
        <taxon>Ecdysozoa</taxon>
        <taxon>Arthropoda</taxon>
        <taxon>Hexapoda</taxon>
        <taxon>Insecta</taxon>
        <taxon>Pterygota</taxon>
        <taxon>Neoptera</taxon>
        <taxon>Endopterygota</taxon>
        <taxon>Coleoptera</taxon>
        <taxon>Polyphaga</taxon>
        <taxon>Cucujiformia</taxon>
        <taxon>Chrysomeloidea</taxon>
        <taxon>Cerambycidae</taxon>
        <taxon>Lepturinae</taxon>
        <taxon>Rhagiini</taxon>
        <taxon>Rhamnusium</taxon>
    </lineage>
</organism>
<reference evidence="1" key="1">
    <citation type="journal article" date="2023" name="Insect Mol. Biol.">
        <title>Genome sequencing provides insights into the evolution of gene families encoding plant cell wall-degrading enzymes in longhorned beetles.</title>
        <authorList>
            <person name="Shin N.R."/>
            <person name="Okamura Y."/>
            <person name="Kirsch R."/>
            <person name="Pauchet Y."/>
        </authorList>
    </citation>
    <scope>NUCLEOTIDE SEQUENCE</scope>
    <source>
        <strain evidence="1">RBIC_L_NR</strain>
    </source>
</reference>
<gene>
    <name evidence="1" type="ORF">NQ314_013789</name>
</gene>
<evidence type="ECO:0000313" key="2">
    <source>
        <dbReference type="Proteomes" id="UP001162156"/>
    </source>
</evidence>
<protein>
    <submittedName>
        <fullName evidence="1">Uncharacterized protein</fullName>
    </submittedName>
</protein>
<keyword evidence="2" id="KW-1185">Reference proteome</keyword>
<proteinExistence type="predicted"/>
<comment type="caution">
    <text evidence="1">The sequence shown here is derived from an EMBL/GenBank/DDBJ whole genome shotgun (WGS) entry which is preliminary data.</text>
</comment>
<accession>A0AAV8X5R1</accession>
<evidence type="ECO:0000313" key="1">
    <source>
        <dbReference type="EMBL" id="KAJ8933756.1"/>
    </source>
</evidence>
<sequence>MIFMKGDPLPKKTDFDHVLLKLSKALTIMQPPRKFILAQIGIGIGDTKGYKNTKRFSIVDQKDNTCRYLHEGYRSIIRWVTSTPEVFISTILLSVSLYFFL</sequence>
<dbReference type="EMBL" id="JANEYF010003814">
    <property type="protein sequence ID" value="KAJ8933756.1"/>
    <property type="molecule type" value="Genomic_DNA"/>
</dbReference>
<name>A0AAV8X5R1_9CUCU</name>
<dbReference type="AlphaFoldDB" id="A0AAV8X5R1"/>